<dbReference type="AlphaFoldDB" id="A0A502DDE7"/>
<protein>
    <submittedName>
        <fullName evidence="1">Uncharacterized protein</fullName>
    </submittedName>
</protein>
<sequence length="91" mass="9914">MRPGPFKRNQCKDRTTSTTVRQLLETLRAEGFVDRSADDGAFQLAQALKRLADRFSVYDRVAVENLGGASGTLGAKKVQRAPADGYTLLLG</sequence>
<proteinExistence type="predicted"/>
<evidence type="ECO:0000313" key="1">
    <source>
        <dbReference type="EMBL" id="TPG23687.1"/>
    </source>
</evidence>
<dbReference type="EMBL" id="RCZI01000008">
    <property type="protein sequence ID" value="TPG23687.1"/>
    <property type="molecule type" value="Genomic_DNA"/>
</dbReference>
<dbReference type="OrthoDB" id="9807558at2"/>
<evidence type="ECO:0000313" key="2">
    <source>
        <dbReference type="Proteomes" id="UP000319212"/>
    </source>
</evidence>
<dbReference type="Gene3D" id="3.40.190.150">
    <property type="entry name" value="Bordetella uptake gene, domain 1"/>
    <property type="match status" value="1"/>
</dbReference>
<gene>
    <name evidence="1" type="ORF">EAH82_20065</name>
</gene>
<accession>A0A502DDE7</accession>
<comment type="caution">
    <text evidence="1">The sequence shown here is derived from an EMBL/GenBank/DDBJ whole genome shotgun (WGS) entry which is preliminary data.</text>
</comment>
<dbReference type="InterPro" id="IPR042100">
    <property type="entry name" value="Bug_dom1"/>
</dbReference>
<reference evidence="1 2" key="1">
    <citation type="journal article" date="2019" name="Environ. Microbiol.">
        <title>Species interactions and distinct microbial communities in high Arctic permafrost affected cryosols are associated with the CH4 and CO2 gas fluxes.</title>
        <authorList>
            <person name="Altshuler I."/>
            <person name="Hamel J."/>
            <person name="Turney S."/>
            <person name="Magnuson E."/>
            <person name="Levesque R."/>
            <person name="Greer C."/>
            <person name="Whyte L.G."/>
        </authorList>
    </citation>
    <scope>NUCLEOTIDE SEQUENCE [LARGE SCALE GENOMIC DNA]</scope>
    <source>
        <strain evidence="1 2">S06.C</strain>
    </source>
</reference>
<organism evidence="1 2">
    <name type="scientific">Variovorax guangxiensis</name>
    <dbReference type="NCBI Taxonomy" id="1775474"/>
    <lineage>
        <taxon>Bacteria</taxon>
        <taxon>Pseudomonadati</taxon>
        <taxon>Pseudomonadota</taxon>
        <taxon>Betaproteobacteria</taxon>
        <taxon>Burkholderiales</taxon>
        <taxon>Comamonadaceae</taxon>
        <taxon>Variovorax</taxon>
    </lineage>
</organism>
<name>A0A502DDE7_9BURK</name>
<dbReference type="Proteomes" id="UP000319212">
    <property type="component" value="Unassembled WGS sequence"/>
</dbReference>